<feature type="compositionally biased region" description="Low complexity" evidence="4">
    <location>
        <begin position="752"/>
        <end position="761"/>
    </location>
</feature>
<dbReference type="EMBL" id="CAWYQH010000174">
    <property type="protein sequence ID" value="CAK8698273.1"/>
    <property type="molecule type" value="Genomic_DNA"/>
</dbReference>
<dbReference type="InterPro" id="IPR032675">
    <property type="entry name" value="LRR_dom_sf"/>
</dbReference>
<dbReference type="SMART" id="SM00369">
    <property type="entry name" value="LRR_TYP"/>
    <property type="match status" value="11"/>
</dbReference>
<dbReference type="Pfam" id="PF13855">
    <property type="entry name" value="LRR_8"/>
    <property type="match status" value="4"/>
</dbReference>
<protein>
    <submittedName>
        <fullName evidence="7">Uncharacterized protein</fullName>
    </submittedName>
</protein>
<accession>A0ABP0H2R0</accession>
<dbReference type="InterPro" id="IPR003591">
    <property type="entry name" value="Leu-rich_rpt_typical-subtyp"/>
</dbReference>
<feature type="chain" id="PRO_5045824337" evidence="6">
    <location>
        <begin position="24"/>
        <end position="782"/>
    </location>
</feature>
<feature type="region of interest" description="Disordered" evidence="4">
    <location>
        <begin position="740"/>
        <end position="762"/>
    </location>
</feature>
<evidence type="ECO:0000313" key="8">
    <source>
        <dbReference type="Proteomes" id="UP001642483"/>
    </source>
</evidence>
<dbReference type="Proteomes" id="UP001642483">
    <property type="component" value="Unassembled WGS sequence"/>
</dbReference>
<dbReference type="PANTHER" id="PTHR24369">
    <property type="entry name" value="ANTIGEN BSP, PUTATIVE-RELATED"/>
    <property type="match status" value="1"/>
</dbReference>
<keyword evidence="5" id="KW-0812">Transmembrane</keyword>
<comment type="caution">
    <text evidence="7">The sequence shown here is derived from an EMBL/GenBank/DDBJ whole genome shotgun (WGS) entry which is preliminary data.</text>
</comment>
<keyword evidence="5" id="KW-1133">Transmembrane helix</keyword>
<evidence type="ECO:0000256" key="5">
    <source>
        <dbReference type="SAM" id="Phobius"/>
    </source>
</evidence>
<keyword evidence="2 6" id="KW-0732">Signal</keyword>
<organism evidence="7 8">
    <name type="scientific">Clavelina lepadiformis</name>
    <name type="common">Light-bulb sea squirt</name>
    <name type="synonym">Ascidia lepadiformis</name>
    <dbReference type="NCBI Taxonomy" id="159417"/>
    <lineage>
        <taxon>Eukaryota</taxon>
        <taxon>Metazoa</taxon>
        <taxon>Chordata</taxon>
        <taxon>Tunicata</taxon>
        <taxon>Ascidiacea</taxon>
        <taxon>Aplousobranchia</taxon>
        <taxon>Clavelinidae</taxon>
        <taxon>Clavelina</taxon>
    </lineage>
</organism>
<evidence type="ECO:0000256" key="1">
    <source>
        <dbReference type="ARBA" id="ARBA00022614"/>
    </source>
</evidence>
<keyword evidence="8" id="KW-1185">Reference proteome</keyword>
<evidence type="ECO:0000313" key="7">
    <source>
        <dbReference type="EMBL" id="CAK8698273.1"/>
    </source>
</evidence>
<dbReference type="SUPFAM" id="SSF52058">
    <property type="entry name" value="L domain-like"/>
    <property type="match status" value="2"/>
</dbReference>
<dbReference type="PROSITE" id="PS51450">
    <property type="entry name" value="LRR"/>
    <property type="match status" value="2"/>
</dbReference>
<dbReference type="PANTHER" id="PTHR24369:SF210">
    <property type="entry name" value="CHAOPTIN-RELATED"/>
    <property type="match status" value="1"/>
</dbReference>
<evidence type="ECO:0000256" key="4">
    <source>
        <dbReference type="SAM" id="MobiDB-lite"/>
    </source>
</evidence>
<proteinExistence type="predicted"/>
<keyword evidence="5" id="KW-0472">Membrane</keyword>
<feature type="signal peptide" evidence="6">
    <location>
        <begin position="1"/>
        <end position="23"/>
    </location>
</feature>
<evidence type="ECO:0000256" key="3">
    <source>
        <dbReference type="ARBA" id="ARBA00022737"/>
    </source>
</evidence>
<gene>
    <name evidence="7" type="ORF">CVLEPA_LOCUS31724</name>
</gene>
<feature type="transmembrane region" description="Helical" evidence="5">
    <location>
        <begin position="711"/>
        <end position="733"/>
    </location>
</feature>
<keyword evidence="3" id="KW-0677">Repeat</keyword>
<dbReference type="InterPro" id="IPR001611">
    <property type="entry name" value="Leu-rich_rpt"/>
</dbReference>
<dbReference type="InterPro" id="IPR050541">
    <property type="entry name" value="LRR_TM_domain-containing"/>
</dbReference>
<name>A0ABP0H2R0_CLALP</name>
<sequence>MININMNKVCFLMVMMMALQATGRNVSFCPPQCTCSQLPMIMQCTSSFNQVIQRVPNPLPSDVVQLILDENNIRRIEHGSITDKGESILSLSVRNNELIIIDNAALSPLTNLRLLNLKGNRLQLLTKEMFSGVRQLQLLDLDQNFIGIVDCLTFRQMPELQQIRLSQNMLHVITGCMLKGLHNLTALDLSNNHIKRIVFGAFDELDSLQYLRLNNNLIKTFSAQWFLNKHMTTVQLSGNPWACSCRMQEEFMSVLYHSLAENCLSDNMCLVCNTPNRFQARIITNIVFSLPECTDETDREKNTSPGVRVINIRSLQDGSGDEDGVTASHITCEKSLCFSHNKQASTFQHSEIPSNVTALYLANNQFQHISASDFVGWYDLERLILTKNVINQVDDFSFRDQAKLEFAALDDNQLTHIRKDTFYGLTGLITLNLQKNIIKGVLKSGTFQFLDSLETLDLSDNLISELEECVFCNVSALRWLYLRNNQIITIHRDAFKGLLYLQTLDLVNNKVATFDFTAFNDNPFRISIQTNKNEWQCTCQLLQSFTDFLTVHDSTPYCGSSMDNLCVICQDPELLREEALHNLGESNFTDCPTTTVLSTTPFTMALLSTTTDETTSPTTLLQTQTTLLHTTMTLVQKRTTTSNVTADDEEKPIFNTSMASGIMTTLHQLQNSNDTIVDQTEETKAAFMSSYTSISSDNQNVNFNDKITQNLMLAIFLPMAVVLIIIIAVLIYIKFSEKEPEIKSPPPKFDKSTYSSGTSSSNVKGMQNGFVETNDIQMSTFN</sequence>
<keyword evidence="1" id="KW-0433">Leucine-rich repeat</keyword>
<evidence type="ECO:0000256" key="6">
    <source>
        <dbReference type="SAM" id="SignalP"/>
    </source>
</evidence>
<dbReference type="Gene3D" id="3.80.10.10">
    <property type="entry name" value="Ribonuclease Inhibitor"/>
    <property type="match status" value="4"/>
</dbReference>
<evidence type="ECO:0000256" key="2">
    <source>
        <dbReference type="ARBA" id="ARBA00022729"/>
    </source>
</evidence>
<reference evidence="7 8" key="1">
    <citation type="submission" date="2024-02" db="EMBL/GenBank/DDBJ databases">
        <authorList>
            <person name="Daric V."/>
            <person name="Darras S."/>
        </authorList>
    </citation>
    <scope>NUCLEOTIDE SEQUENCE [LARGE SCALE GENOMIC DNA]</scope>
</reference>